<proteinExistence type="predicted"/>
<dbReference type="Proteomes" id="UP001310890">
    <property type="component" value="Unassembled WGS sequence"/>
</dbReference>
<sequence>MAPSATVNQSVEAIHTRQNNNQIIPPQSLYGVGVRTGSYLQGFAFVIGFTYLDDLEPRSQFSGVILALQLLVRWWNKHNTHTASLSELWEPSCSSSRIELLASFGVLTGVGATSITYALTVTNKVVHFKDQPVIVDGIVDPIWLFKAWSAQGTAMVVFMWTQAGVTILLEAVPYLIYLAAWATYVRDYYLMKIARRSAPRHSQQVEDWRENPGRMDRFIDWIYSWPKESAQILLYSLACTYVVILVFSVERTIAAADLGPTGRISDPAQILSFVTGVLAAVTAVASACNRFSMVAHPVSMHRLLDGRTLTFYKDGRYYKDGEWVFDADAEARQGLTRGSYVNVPLDDLGRPRTH</sequence>
<feature type="transmembrane region" description="Helical" evidence="1">
    <location>
        <begin position="232"/>
        <end position="249"/>
    </location>
</feature>
<feature type="transmembrane region" description="Helical" evidence="1">
    <location>
        <begin position="100"/>
        <end position="119"/>
    </location>
</feature>
<reference evidence="2" key="1">
    <citation type="submission" date="2023-08" db="EMBL/GenBank/DDBJ databases">
        <title>Black Yeasts Isolated from many extreme environments.</title>
        <authorList>
            <person name="Coleine C."/>
            <person name="Stajich J.E."/>
            <person name="Selbmann L."/>
        </authorList>
    </citation>
    <scope>NUCLEOTIDE SEQUENCE</scope>
    <source>
        <strain evidence="2">CCFEE 5401</strain>
    </source>
</reference>
<feature type="transmembrane region" description="Helical" evidence="1">
    <location>
        <begin position="269"/>
        <end position="292"/>
    </location>
</feature>
<dbReference type="EMBL" id="JAVRRL010000021">
    <property type="protein sequence ID" value="KAK5113803.1"/>
    <property type="molecule type" value="Genomic_DNA"/>
</dbReference>
<dbReference type="AlphaFoldDB" id="A0AAN7YH82"/>
<name>A0AAN7YH82_9PEZI</name>
<feature type="transmembrane region" description="Helical" evidence="1">
    <location>
        <begin position="163"/>
        <end position="185"/>
    </location>
</feature>
<evidence type="ECO:0000256" key="1">
    <source>
        <dbReference type="SAM" id="Phobius"/>
    </source>
</evidence>
<evidence type="ECO:0000313" key="2">
    <source>
        <dbReference type="EMBL" id="KAK5113803.1"/>
    </source>
</evidence>
<organism evidence="2 3">
    <name type="scientific">Meristemomyces frigidus</name>
    <dbReference type="NCBI Taxonomy" id="1508187"/>
    <lineage>
        <taxon>Eukaryota</taxon>
        <taxon>Fungi</taxon>
        <taxon>Dikarya</taxon>
        <taxon>Ascomycota</taxon>
        <taxon>Pezizomycotina</taxon>
        <taxon>Dothideomycetes</taxon>
        <taxon>Dothideomycetidae</taxon>
        <taxon>Mycosphaerellales</taxon>
        <taxon>Teratosphaeriaceae</taxon>
        <taxon>Meristemomyces</taxon>
    </lineage>
</organism>
<gene>
    <name evidence="2" type="ORF">LTR62_003187</name>
</gene>
<evidence type="ECO:0000313" key="3">
    <source>
        <dbReference type="Proteomes" id="UP001310890"/>
    </source>
</evidence>
<comment type="caution">
    <text evidence="2">The sequence shown here is derived from an EMBL/GenBank/DDBJ whole genome shotgun (WGS) entry which is preliminary data.</text>
</comment>
<keyword evidence="1" id="KW-1133">Transmembrane helix</keyword>
<accession>A0AAN7YH82</accession>
<keyword evidence="1" id="KW-0812">Transmembrane</keyword>
<protein>
    <submittedName>
        <fullName evidence="2">Uncharacterized protein</fullName>
    </submittedName>
</protein>
<keyword evidence="1" id="KW-0472">Membrane</keyword>